<dbReference type="PROSITE" id="PS50110">
    <property type="entry name" value="RESPONSE_REGULATORY"/>
    <property type="match status" value="1"/>
</dbReference>
<comment type="caution">
    <text evidence="4">The sequence shown here is derived from an EMBL/GenBank/DDBJ whole genome shotgun (WGS) entry which is preliminary data.</text>
</comment>
<proteinExistence type="predicted"/>
<gene>
    <name evidence="4" type="ORF">UH38_07575</name>
</gene>
<name>A0A0D8ZV03_9CYAN</name>
<dbReference type="Pfam" id="PF00072">
    <property type="entry name" value="Response_reg"/>
    <property type="match status" value="1"/>
</dbReference>
<dbReference type="SMART" id="SM00448">
    <property type="entry name" value="REC"/>
    <property type="match status" value="1"/>
</dbReference>
<dbReference type="Gene3D" id="3.40.50.2300">
    <property type="match status" value="1"/>
</dbReference>
<dbReference type="STRING" id="1618023.UH38_07575"/>
<organism evidence="4 5">
    <name type="scientific">Aliterella atlantica CENA595</name>
    <dbReference type="NCBI Taxonomy" id="1618023"/>
    <lineage>
        <taxon>Bacteria</taxon>
        <taxon>Bacillati</taxon>
        <taxon>Cyanobacteriota</taxon>
        <taxon>Cyanophyceae</taxon>
        <taxon>Chroococcidiopsidales</taxon>
        <taxon>Aliterellaceae</taxon>
        <taxon>Aliterella</taxon>
    </lineage>
</organism>
<evidence type="ECO:0000259" key="3">
    <source>
        <dbReference type="PROSITE" id="PS50110"/>
    </source>
</evidence>
<dbReference type="Proteomes" id="UP000032452">
    <property type="component" value="Unassembled WGS sequence"/>
</dbReference>
<feature type="modified residue" description="4-aspartylphosphate" evidence="2">
    <location>
        <position position="77"/>
    </location>
</feature>
<reference evidence="4 5" key="1">
    <citation type="submission" date="2015-02" db="EMBL/GenBank/DDBJ databases">
        <title>Draft genome of a novel marine cyanobacterium (Chroococcales) isolated from South Atlantic Ocean.</title>
        <authorList>
            <person name="Rigonato J."/>
            <person name="Alvarenga D.O."/>
            <person name="Branco L.H."/>
            <person name="Varani A.M."/>
            <person name="Brandini F.P."/>
            <person name="Fiore M.F."/>
        </authorList>
    </citation>
    <scope>NUCLEOTIDE SEQUENCE [LARGE SCALE GENOMIC DNA]</scope>
    <source>
        <strain evidence="4 5">CENA595</strain>
    </source>
</reference>
<dbReference type="PANTHER" id="PTHR44591:SF3">
    <property type="entry name" value="RESPONSE REGULATORY DOMAIN-CONTAINING PROTEIN"/>
    <property type="match status" value="1"/>
</dbReference>
<evidence type="ECO:0000313" key="5">
    <source>
        <dbReference type="Proteomes" id="UP000032452"/>
    </source>
</evidence>
<keyword evidence="5" id="KW-1185">Reference proteome</keyword>
<accession>A0A0D8ZV03</accession>
<dbReference type="GO" id="GO:0000160">
    <property type="term" value="P:phosphorelay signal transduction system"/>
    <property type="evidence" value="ECO:0007669"/>
    <property type="project" value="InterPro"/>
</dbReference>
<dbReference type="SUPFAM" id="SSF52172">
    <property type="entry name" value="CheY-like"/>
    <property type="match status" value="1"/>
</dbReference>
<dbReference type="InterPro" id="IPR050595">
    <property type="entry name" value="Bact_response_regulator"/>
</dbReference>
<feature type="domain" description="Response regulatory" evidence="3">
    <location>
        <begin position="28"/>
        <end position="144"/>
    </location>
</feature>
<dbReference type="PANTHER" id="PTHR44591">
    <property type="entry name" value="STRESS RESPONSE REGULATOR PROTEIN 1"/>
    <property type="match status" value="1"/>
</dbReference>
<dbReference type="AlphaFoldDB" id="A0A0D8ZV03"/>
<evidence type="ECO:0000256" key="1">
    <source>
        <dbReference type="ARBA" id="ARBA00022553"/>
    </source>
</evidence>
<evidence type="ECO:0000256" key="2">
    <source>
        <dbReference type="PROSITE-ProRule" id="PRU00169"/>
    </source>
</evidence>
<sequence>MIDKLLSSNRETQAKFGAVSPTGSSRKRILIVEDNSLNRLMLEDYLGFCGYQVLSLPTADKFFEEIARFQPDLILLDLKLPGIDGYTLLEQLKAKPNLQHIPVIIVSAFAFRMDRQRAFNLGACRYFIKPVDLTELKTAIYDQLSHELKD</sequence>
<keyword evidence="1 2" id="KW-0597">Phosphoprotein</keyword>
<dbReference type="InterPro" id="IPR001789">
    <property type="entry name" value="Sig_transdc_resp-reg_receiver"/>
</dbReference>
<protein>
    <recommendedName>
        <fullName evidence="3">Response regulatory domain-containing protein</fullName>
    </recommendedName>
</protein>
<dbReference type="InterPro" id="IPR011006">
    <property type="entry name" value="CheY-like_superfamily"/>
</dbReference>
<evidence type="ECO:0000313" key="4">
    <source>
        <dbReference type="EMBL" id="KJH72279.1"/>
    </source>
</evidence>
<dbReference type="EMBL" id="JYON01000006">
    <property type="protein sequence ID" value="KJH72279.1"/>
    <property type="molecule type" value="Genomic_DNA"/>
</dbReference>